<reference evidence="3" key="1">
    <citation type="journal article" date="2019" name="Mol. Biol. Evol.">
        <title>Blast fungal genomes show frequent chromosomal changes, gene gains and losses, and effector gene turnover.</title>
        <authorList>
            <person name="Gomez Luciano L.B."/>
            <person name="Jason Tsai I."/>
            <person name="Chuma I."/>
            <person name="Tosa Y."/>
            <person name="Chen Y.H."/>
            <person name="Li J.Y."/>
            <person name="Li M.Y."/>
            <person name="Jade Lu M.Y."/>
            <person name="Nakayashiki H."/>
            <person name="Li W.H."/>
        </authorList>
    </citation>
    <scope>NUCLEOTIDE SEQUENCE</scope>
    <source>
        <strain evidence="3">NI907</strain>
    </source>
</reference>
<feature type="chain" id="PRO_5028006633" description="Extracellular membrane protein CFEM domain-containing protein" evidence="1">
    <location>
        <begin position="19"/>
        <end position="117"/>
    </location>
</feature>
<gene>
    <name evidence="3" type="ORF">PgNI_02085</name>
</gene>
<protein>
    <recommendedName>
        <fullName evidence="4">Extracellular membrane protein CFEM domain-containing protein</fullName>
    </recommendedName>
</protein>
<evidence type="ECO:0000313" key="3">
    <source>
        <dbReference type="RefSeq" id="XP_030986642.1"/>
    </source>
</evidence>
<dbReference type="RefSeq" id="XP_030986642.1">
    <property type="nucleotide sequence ID" value="XM_031122153.1"/>
</dbReference>
<sequence>MQFSLATVIFGLAAFAAATPAAPASALLARADTATGTCCFANKSLKQDICTSETGAAGKCVPGGNACGSSLSCVADSKLACDDTIKERSGVLCRAIVNGGFQDGARVVKSLKDAKAN</sequence>
<evidence type="ECO:0008006" key="4">
    <source>
        <dbReference type="Google" id="ProtNLM"/>
    </source>
</evidence>
<name>A0A6P8BHL6_PYRGI</name>
<keyword evidence="2" id="KW-1185">Reference proteome</keyword>
<accession>A0A6P8BHL6</accession>
<keyword evidence="1" id="KW-0732">Signal</keyword>
<reference evidence="3" key="2">
    <citation type="submission" date="2019-10" db="EMBL/GenBank/DDBJ databases">
        <authorList>
            <consortium name="NCBI Genome Project"/>
        </authorList>
    </citation>
    <scope>NUCLEOTIDE SEQUENCE</scope>
    <source>
        <strain evidence="3">NI907</strain>
    </source>
</reference>
<evidence type="ECO:0000313" key="2">
    <source>
        <dbReference type="Proteomes" id="UP000515153"/>
    </source>
</evidence>
<dbReference type="AlphaFoldDB" id="A0A6P8BHL6"/>
<dbReference type="Proteomes" id="UP000515153">
    <property type="component" value="Unplaced"/>
</dbReference>
<evidence type="ECO:0000256" key="1">
    <source>
        <dbReference type="SAM" id="SignalP"/>
    </source>
</evidence>
<reference evidence="3" key="3">
    <citation type="submission" date="2025-08" db="UniProtKB">
        <authorList>
            <consortium name="RefSeq"/>
        </authorList>
    </citation>
    <scope>IDENTIFICATION</scope>
    <source>
        <strain evidence="3">NI907</strain>
    </source>
</reference>
<feature type="signal peptide" evidence="1">
    <location>
        <begin position="1"/>
        <end position="18"/>
    </location>
</feature>
<dbReference type="KEGG" id="pgri:PgNI_02085"/>
<dbReference type="GeneID" id="41957065"/>
<organism evidence="2 3">
    <name type="scientific">Pyricularia grisea</name>
    <name type="common">Crabgrass-specific blast fungus</name>
    <name type="synonym">Magnaporthe grisea</name>
    <dbReference type="NCBI Taxonomy" id="148305"/>
    <lineage>
        <taxon>Eukaryota</taxon>
        <taxon>Fungi</taxon>
        <taxon>Dikarya</taxon>
        <taxon>Ascomycota</taxon>
        <taxon>Pezizomycotina</taxon>
        <taxon>Sordariomycetes</taxon>
        <taxon>Sordariomycetidae</taxon>
        <taxon>Magnaporthales</taxon>
        <taxon>Pyriculariaceae</taxon>
        <taxon>Pyricularia</taxon>
    </lineage>
</organism>
<proteinExistence type="predicted"/>
<dbReference type="OrthoDB" id="4153862at2759"/>